<gene>
    <name evidence="1" type="ORF">F2Q70_00019795</name>
</gene>
<name>A0A8S9GU01_BRACR</name>
<accession>A0A8S9GU01</accession>
<dbReference type="EMBL" id="QGKY02001925">
    <property type="protein sequence ID" value="KAF2548036.1"/>
    <property type="molecule type" value="Genomic_DNA"/>
</dbReference>
<organism evidence="1">
    <name type="scientific">Brassica cretica</name>
    <name type="common">Mustard</name>
    <dbReference type="NCBI Taxonomy" id="69181"/>
    <lineage>
        <taxon>Eukaryota</taxon>
        <taxon>Viridiplantae</taxon>
        <taxon>Streptophyta</taxon>
        <taxon>Embryophyta</taxon>
        <taxon>Tracheophyta</taxon>
        <taxon>Spermatophyta</taxon>
        <taxon>Magnoliopsida</taxon>
        <taxon>eudicotyledons</taxon>
        <taxon>Gunneridae</taxon>
        <taxon>Pentapetalae</taxon>
        <taxon>rosids</taxon>
        <taxon>malvids</taxon>
        <taxon>Brassicales</taxon>
        <taxon>Brassicaceae</taxon>
        <taxon>Brassiceae</taxon>
        <taxon>Brassica</taxon>
    </lineage>
</organism>
<protein>
    <submittedName>
        <fullName evidence="1">Uncharacterized protein</fullName>
    </submittedName>
</protein>
<sequence>MKIGRCLQELIKLISIYGHRPSRNHHPSRNHRPSFCKRVLTRARCLREDLSLIHRHHRPRKSLEVARRSDLAAGFVALDDLDSVRVMPEEAGDGETVIFLAAEAPVHCVDVPMALRMCRFSERFCRIVLHRVAARTHRMFESDRKRTLETAAAASSDKSHKSLSIKIYLIQIYFNPPINDAV</sequence>
<reference evidence="1" key="1">
    <citation type="submission" date="2019-12" db="EMBL/GenBank/DDBJ databases">
        <title>Genome sequencing and annotation of Brassica cretica.</title>
        <authorList>
            <person name="Studholme D.J."/>
            <person name="Sarris P.F."/>
        </authorList>
    </citation>
    <scope>NUCLEOTIDE SEQUENCE</scope>
    <source>
        <strain evidence="1">PFS-102/07</strain>
        <tissue evidence="1">Leaf</tissue>
    </source>
</reference>
<comment type="caution">
    <text evidence="1">The sequence shown here is derived from an EMBL/GenBank/DDBJ whole genome shotgun (WGS) entry which is preliminary data.</text>
</comment>
<proteinExistence type="predicted"/>
<dbReference type="AlphaFoldDB" id="A0A8S9GU01"/>
<evidence type="ECO:0000313" key="1">
    <source>
        <dbReference type="EMBL" id="KAF2548036.1"/>
    </source>
</evidence>